<gene>
    <name evidence="1" type="ORF">O6H91_18G058400</name>
</gene>
<dbReference type="EMBL" id="CM055109">
    <property type="protein sequence ID" value="KAJ7523691.1"/>
    <property type="molecule type" value="Genomic_DNA"/>
</dbReference>
<name>A0ACC2B1S2_DIPCM</name>
<comment type="caution">
    <text evidence="1">The sequence shown here is derived from an EMBL/GenBank/DDBJ whole genome shotgun (WGS) entry which is preliminary data.</text>
</comment>
<evidence type="ECO:0000313" key="2">
    <source>
        <dbReference type="Proteomes" id="UP001162992"/>
    </source>
</evidence>
<evidence type="ECO:0000313" key="1">
    <source>
        <dbReference type="EMBL" id="KAJ7523691.1"/>
    </source>
</evidence>
<dbReference type="Proteomes" id="UP001162992">
    <property type="component" value="Chromosome 18"/>
</dbReference>
<organism evidence="1 2">
    <name type="scientific">Diphasiastrum complanatum</name>
    <name type="common">Issler's clubmoss</name>
    <name type="synonym">Lycopodium complanatum</name>
    <dbReference type="NCBI Taxonomy" id="34168"/>
    <lineage>
        <taxon>Eukaryota</taxon>
        <taxon>Viridiplantae</taxon>
        <taxon>Streptophyta</taxon>
        <taxon>Embryophyta</taxon>
        <taxon>Tracheophyta</taxon>
        <taxon>Lycopodiopsida</taxon>
        <taxon>Lycopodiales</taxon>
        <taxon>Lycopodiaceae</taxon>
        <taxon>Lycopodioideae</taxon>
        <taxon>Diphasiastrum</taxon>
    </lineage>
</organism>
<proteinExistence type="predicted"/>
<reference evidence="2" key="1">
    <citation type="journal article" date="2024" name="Proc. Natl. Acad. Sci. U.S.A.">
        <title>Extraordinary preservation of gene collinearity over three hundred million years revealed in homosporous lycophytes.</title>
        <authorList>
            <person name="Li C."/>
            <person name="Wickell D."/>
            <person name="Kuo L.Y."/>
            <person name="Chen X."/>
            <person name="Nie B."/>
            <person name="Liao X."/>
            <person name="Peng D."/>
            <person name="Ji J."/>
            <person name="Jenkins J."/>
            <person name="Williams M."/>
            <person name="Shu S."/>
            <person name="Plott C."/>
            <person name="Barry K."/>
            <person name="Rajasekar S."/>
            <person name="Grimwood J."/>
            <person name="Han X."/>
            <person name="Sun S."/>
            <person name="Hou Z."/>
            <person name="He W."/>
            <person name="Dai G."/>
            <person name="Sun C."/>
            <person name="Schmutz J."/>
            <person name="Leebens-Mack J.H."/>
            <person name="Li F.W."/>
            <person name="Wang L."/>
        </authorList>
    </citation>
    <scope>NUCLEOTIDE SEQUENCE [LARGE SCALE GENOMIC DNA]</scope>
    <source>
        <strain evidence="2">cv. PW_Plant_1</strain>
    </source>
</reference>
<keyword evidence="2" id="KW-1185">Reference proteome</keyword>
<accession>A0ACC2B1S2</accession>
<sequence>MAKVWSNSSACISANRPIQDYHSLRIVAPIDARRLQPFPVISLASGSCFLPSLSISCTLSVRSFRKVAHESSEFFGRKSPQNLQKHKCEPCFRGQVFASLPTTGSGSVEMATVLFTFATTLVIPIYTVMILAPHWEWTKKLVESNVPYIVLGGLYVYLLHGSWTSETLQLIFATKHYLPELSGISKMFLSTLTVASAWVHLLAGDLFIGRHIFLDGLDHDVETRHSLLLCMIVCPIGLISHMVTKVTFRCLTLFVLLYRGFRNLS</sequence>
<protein>
    <submittedName>
        <fullName evidence="1">Uncharacterized protein</fullName>
    </submittedName>
</protein>